<reference evidence="1" key="1">
    <citation type="submission" date="2023-05" db="EMBL/GenBank/DDBJ databases">
        <title>Colonisation of extended spectrum b-lactamase- and carbapenemase-producing bacteria on hospital surfaces from low- and middle-income countries.</title>
        <authorList>
            <person name="Nieto-Rosado M."/>
            <person name="Sands K."/>
            <person name="Iregbu K."/>
            <person name="Zahra R."/>
            <person name="Mazarati J.B."/>
            <person name="Mehtar S."/>
            <person name="Barnards-Group B."/>
            <person name="Walsh T.R."/>
        </authorList>
    </citation>
    <scope>NUCLEOTIDE SEQUENCE</scope>
    <source>
        <strain evidence="1">PP-E493</strain>
    </source>
</reference>
<dbReference type="InterPro" id="IPR021508">
    <property type="entry name" value="Gp17-like"/>
</dbReference>
<accession>A0AAE4Q1M7</accession>
<dbReference type="EMBL" id="JASGOQ010000001">
    <property type="protein sequence ID" value="MDV5390737.1"/>
    <property type="molecule type" value="Genomic_DNA"/>
</dbReference>
<organism evidence="1 2">
    <name type="scientific">Shewanella xiamenensis</name>
    <dbReference type="NCBI Taxonomy" id="332186"/>
    <lineage>
        <taxon>Bacteria</taxon>
        <taxon>Pseudomonadati</taxon>
        <taxon>Pseudomonadota</taxon>
        <taxon>Gammaproteobacteria</taxon>
        <taxon>Alteromonadales</taxon>
        <taxon>Shewanellaceae</taxon>
        <taxon>Shewanella</taxon>
    </lineage>
</organism>
<dbReference type="Pfam" id="PF11367">
    <property type="entry name" value="Tail_completion_gp17"/>
    <property type="match status" value="1"/>
</dbReference>
<evidence type="ECO:0000313" key="2">
    <source>
        <dbReference type="Proteomes" id="UP001187859"/>
    </source>
</evidence>
<dbReference type="RefSeq" id="WP_317519814.1">
    <property type="nucleotide sequence ID" value="NZ_JASGOQ010000001.1"/>
</dbReference>
<evidence type="ECO:0000313" key="1">
    <source>
        <dbReference type="EMBL" id="MDV5390737.1"/>
    </source>
</evidence>
<proteinExistence type="predicted"/>
<comment type="caution">
    <text evidence="1">The sequence shown here is derived from an EMBL/GenBank/DDBJ whole genome shotgun (WGS) entry which is preliminary data.</text>
</comment>
<dbReference type="AlphaFoldDB" id="A0AAE4Q1M7"/>
<protein>
    <submittedName>
        <fullName evidence="1">DUF3168 domain-containing protein</fullName>
    </submittedName>
</protein>
<dbReference type="Proteomes" id="UP001187859">
    <property type="component" value="Unassembled WGS sequence"/>
</dbReference>
<sequence>MSTAPIFVVCRNSPEVTALLGTNPTRLFPFGQAPQDVVKPYAVWQVIGGSPENYLAGRPDTDAFTLQVDVYADSGATASAVGDAIRHAIELDAYTTNYNGDDRDKETGNYRHSFDIDWLVTR</sequence>
<gene>
    <name evidence="1" type="ORF">QM089_10825</name>
</gene>
<name>A0AAE4Q1M7_9GAMM</name>